<keyword evidence="3" id="KW-1185">Reference proteome</keyword>
<protein>
    <recommendedName>
        <fullName evidence="1">SPFH domain-containing protein</fullName>
    </recommendedName>
</protein>
<organism evidence="2 3">
    <name type="scientific">Adlercreutzia caecimuris B7</name>
    <dbReference type="NCBI Taxonomy" id="1235794"/>
    <lineage>
        <taxon>Bacteria</taxon>
        <taxon>Bacillati</taxon>
        <taxon>Actinomycetota</taxon>
        <taxon>Coriobacteriia</taxon>
        <taxon>Eggerthellales</taxon>
        <taxon>Eggerthellaceae</taxon>
        <taxon>Adlercreutzia</taxon>
    </lineage>
</organism>
<dbReference type="AlphaFoldDB" id="R9L2A8"/>
<evidence type="ECO:0000259" key="1">
    <source>
        <dbReference type="Pfam" id="PF13421"/>
    </source>
</evidence>
<dbReference type="Proteomes" id="UP000014204">
    <property type="component" value="Unassembled WGS sequence"/>
</dbReference>
<name>R9L2A8_9ACTN</name>
<dbReference type="eggNOG" id="COG4260">
    <property type="taxonomic scope" value="Bacteria"/>
</dbReference>
<dbReference type="PATRIC" id="fig|1235794.3.peg.2304"/>
<evidence type="ECO:0000313" key="3">
    <source>
        <dbReference type="Proteomes" id="UP000014204"/>
    </source>
</evidence>
<comment type="caution">
    <text evidence="2">The sequence shown here is derived from an EMBL/GenBank/DDBJ whole genome shotgun (WGS) entry which is preliminary data.</text>
</comment>
<dbReference type="HOGENOM" id="CLU_037108_1_0_11"/>
<accession>R9L2A8</accession>
<dbReference type="CDD" id="cd03408">
    <property type="entry name" value="SPFH_like_u1"/>
    <property type="match status" value="1"/>
</dbReference>
<reference evidence="2 3" key="1">
    <citation type="submission" date="2013-04" db="EMBL/GenBank/DDBJ databases">
        <title>The Genome Sequence of Enterorhabdus caecimuris B7.</title>
        <authorList>
            <consortium name="The Broad Institute Genomics Platform"/>
            <consortium name="The Broad Institute Genome Sequencing Center for Infectious Disease"/>
            <person name="Earl A."/>
            <person name="Xavier R."/>
            <person name="Elson C."/>
            <person name="Duck W."/>
            <person name="Walker B."/>
            <person name="Young S."/>
            <person name="Zeng Q."/>
            <person name="Gargeya S."/>
            <person name="Fitzgerald M."/>
            <person name="Haas B."/>
            <person name="Abouelleil A."/>
            <person name="Allen A.W."/>
            <person name="Alvarado L."/>
            <person name="Arachchi H.M."/>
            <person name="Berlin A.M."/>
            <person name="Chapman S.B."/>
            <person name="Gainer-Dewar J."/>
            <person name="Goldberg J."/>
            <person name="Griggs A."/>
            <person name="Gujja S."/>
            <person name="Hansen M."/>
            <person name="Howarth C."/>
            <person name="Imamovic A."/>
            <person name="Ireland A."/>
            <person name="Larimer J."/>
            <person name="McCowan C."/>
            <person name="Murphy C."/>
            <person name="Pearson M."/>
            <person name="Poon T.W."/>
            <person name="Priest M."/>
            <person name="Roberts A."/>
            <person name="Saif S."/>
            <person name="Shea T."/>
            <person name="Sisk P."/>
            <person name="Sykes S."/>
            <person name="Wortman J."/>
            <person name="Nusbaum C."/>
            <person name="Birren B."/>
        </authorList>
    </citation>
    <scope>NUCLEOTIDE SEQUENCE [LARGE SCALE GENOMIC DNA]</scope>
    <source>
        <strain evidence="2 3">B7</strain>
    </source>
</reference>
<evidence type="ECO:0000313" key="2">
    <source>
        <dbReference type="EMBL" id="EOS49872.1"/>
    </source>
</evidence>
<dbReference type="STRING" id="1235794.C811_02337"/>
<gene>
    <name evidence="2" type="ORF">C811_02337</name>
</gene>
<feature type="domain" description="SPFH" evidence="1">
    <location>
        <begin position="135"/>
        <end position="335"/>
    </location>
</feature>
<dbReference type="Pfam" id="PF13421">
    <property type="entry name" value="Band_7_1"/>
    <property type="match status" value="1"/>
</dbReference>
<dbReference type="GeneID" id="82191915"/>
<sequence length="545" mass="59309">MKANKGLFASKRILCSCGHTINVKSEALASRECPQCGNTFVYDQTKGKDAVCPVCHTKTSDFATGQRLATFSCKQCGAQLSAAKGAAHYECPLCEFDNDVQERLASKAVKSEELASVIKYEGDNGAFVWKSPIEDFRYGSQLIVHESQEALFFKDGQALDLFGPGRYTLETQQLPLLDKAYVLPTGSEGTFHSEVYFINKVVSMAVKWGTPDKLRFIDPLTGVPLQIGASGTLNLLVQDSRKLVVKIVGTMRGVAWGDDAGFAQSLSESFRPLIANEVKTQLTKILYEEAIDILEIDAYLELISQRLRKGLLPGFEEYGLTIPQFYVTNIVLPEDDPHFRRIRELHTITLQTRLYQAEATVKVAQAQSEQQYRTAEEQSQAAIEAARREAVLQRQLTETEVLRREAERTVIAAEAEAKAVSLAGLAEAEVMRAQGYNERDVLQAEVQKAYAAGIGNMGSVGGETGGGGITGDMMGVGIGLAMAGAIAPQIGNVMQNMNPQNGFAGRGASFASPSASLWDCCCGQRENMGNFCSNCGRKKGENDES</sequence>
<dbReference type="PANTHER" id="PTHR37826:SF2">
    <property type="entry name" value="ZINC-RIBBON DOMAIN-CONTAINING PROTEIN"/>
    <property type="match status" value="1"/>
</dbReference>
<dbReference type="InterPro" id="IPR033880">
    <property type="entry name" value="SPFH_YdjI"/>
</dbReference>
<dbReference type="EMBL" id="ASSY01000010">
    <property type="protein sequence ID" value="EOS49872.1"/>
    <property type="molecule type" value="Genomic_DNA"/>
</dbReference>
<dbReference type="PANTHER" id="PTHR37826">
    <property type="entry name" value="FLOTILLIN BAND_7_5 DOMAIN PROTEIN"/>
    <property type="match status" value="1"/>
</dbReference>
<proteinExistence type="predicted"/>
<dbReference type="RefSeq" id="WP_016310508.1">
    <property type="nucleotide sequence ID" value="NZ_KE159646.1"/>
</dbReference>